<sequence length="179" mass="21236">MKVYSPLKDLDKKVQDREYGYLIDRVNSRRTVLLLLAVGFIALAIFVFMNMNFFDTDSDFYEIGRYVPLVIFGLTGLWLINKAMTSLELYERGLIYKRLLMKKRYSYDQLYQVYEDRSNLNARNHYKYSGDGLFSRMNSYHVSILQFQDGKSIKLSTPCFWKVKKKIKDLNQNLVEVNE</sequence>
<feature type="transmembrane region" description="Helical" evidence="1">
    <location>
        <begin position="63"/>
        <end position="80"/>
    </location>
</feature>
<keyword evidence="3" id="KW-1185">Reference proteome</keyword>
<evidence type="ECO:0000313" key="3">
    <source>
        <dbReference type="Proteomes" id="UP001230220"/>
    </source>
</evidence>
<dbReference type="Proteomes" id="UP001230220">
    <property type="component" value="Unassembled WGS sequence"/>
</dbReference>
<evidence type="ECO:0000256" key="1">
    <source>
        <dbReference type="SAM" id="Phobius"/>
    </source>
</evidence>
<keyword evidence="1" id="KW-1133">Transmembrane helix</keyword>
<keyword evidence="1" id="KW-0472">Membrane</keyword>
<dbReference type="InterPro" id="IPR046492">
    <property type="entry name" value="DUF6585"/>
</dbReference>
<evidence type="ECO:0008006" key="4">
    <source>
        <dbReference type="Google" id="ProtNLM"/>
    </source>
</evidence>
<gene>
    <name evidence="2" type="ORF">J2S15_001883</name>
</gene>
<dbReference type="RefSeq" id="WP_307407611.1">
    <property type="nucleotide sequence ID" value="NZ_JAUSUR010000003.1"/>
</dbReference>
<protein>
    <recommendedName>
        <fullName evidence="4">Photosystem I assembly protein Ycf4</fullName>
    </recommendedName>
</protein>
<comment type="caution">
    <text evidence="2">The sequence shown here is derived from an EMBL/GenBank/DDBJ whole genome shotgun (WGS) entry which is preliminary data.</text>
</comment>
<dbReference type="Pfam" id="PF20226">
    <property type="entry name" value="DUF6585"/>
    <property type="match status" value="1"/>
</dbReference>
<name>A0ABU0E2T2_9FIRM</name>
<reference evidence="2 3" key="1">
    <citation type="submission" date="2023-07" db="EMBL/GenBank/DDBJ databases">
        <title>Genomic Encyclopedia of Type Strains, Phase IV (KMG-IV): sequencing the most valuable type-strain genomes for metagenomic binning, comparative biology and taxonomic classification.</title>
        <authorList>
            <person name="Goeker M."/>
        </authorList>
    </citation>
    <scope>NUCLEOTIDE SEQUENCE [LARGE SCALE GENOMIC DNA]</scope>
    <source>
        <strain evidence="2 3">DSM 16784</strain>
    </source>
</reference>
<evidence type="ECO:0000313" key="2">
    <source>
        <dbReference type="EMBL" id="MDQ0361136.1"/>
    </source>
</evidence>
<organism evidence="2 3">
    <name type="scientific">Breznakia pachnodae</name>
    <dbReference type="NCBI Taxonomy" id="265178"/>
    <lineage>
        <taxon>Bacteria</taxon>
        <taxon>Bacillati</taxon>
        <taxon>Bacillota</taxon>
        <taxon>Erysipelotrichia</taxon>
        <taxon>Erysipelotrichales</taxon>
        <taxon>Erysipelotrichaceae</taxon>
        <taxon>Breznakia</taxon>
    </lineage>
</organism>
<dbReference type="EMBL" id="JAUSUR010000003">
    <property type="protein sequence ID" value="MDQ0361136.1"/>
    <property type="molecule type" value="Genomic_DNA"/>
</dbReference>
<keyword evidence="1" id="KW-0812">Transmembrane</keyword>
<accession>A0ABU0E2T2</accession>
<feature type="transmembrane region" description="Helical" evidence="1">
    <location>
        <begin position="32"/>
        <end position="51"/>
    </location>
</feature>
<proteinExistence type="predicted"/>